<proteinExistence type="predicted"/>
<comment type="caution">
    <text evidence="2">The sequence shown here is derived from an EMBL/GenBank/DDBJ whole genome shotgun (WGS) entry which is preliminary data.</text>
</comment>
<dbReference type="EMBL" id="LSSN01001397">
    <property type="protein sequence ID" value="OMJ19796.1"/>
    <property type="molecule type" value="Genomic_DNA"/>
</dbReference>
<keyword evidence="3" id="KW-1185">Reference proteome</keyword>
<feature type="non-terminal residue" evidence="2">
    <location>
        <position position="240"/>
    </location>
</feature>
<name>A0A1R1XZ49_9FUNG</name>
<dbReference type="AlphaFoldDB" id="A0A1R1XZ49"/>
<reference evidence="2 3" key="1">
    <citation type="submission" date="2017-01" db="EMBL/GenBank/DDBJ databases">
        <authorList>
            <person name="Mah S.A."/>
            <person name="Swanson W.J."/>
            <person name="Moy G.W."/>
            <person name="Vacquier V.D."/>
        </authorList>
    </citation>
    <scope>NUCLEOTIDE SEQUENCE [LARGE SCALE GENOMIC DNA]</scope>
    <source>
        <strain evidence="2 3">GSMNP</strain>
    </source>
</reference>
<sequence>MSPMSTRSKEPKDLAAVAKTSTMEPSARGSEDIGTNNKLLYKFTSVKRKNLPSYVYDENSDSESEFSDEDEYPVMPKTGSKSAPIFDGNNAERFFNQIESLAIASNLNEEKLVKILPNYCSKGLANLVKLSLYYKLRKWIPLKEFIMELYPETEIVKENNEIQEEMTSEKVDLESSDFEKIEIGEEPLIGSIKLNTETINYIESESINEEGGNSNRSVEESLIVKKVVESINHDNKDKNV</sequence>
<protein>
    <submittedName>
        <fullName evidence="2">Uncharacterized protein</fullName>
    </submittedName>
</protein>
<accession>A0A1R1XZ49</accession>
<gene>
    <name evidence="2" type="ORF">AYI70_g4514</name>
</gene>
<organism evidence="2 3">
    <name type="scientific">Smittium culicis</name>
    <dbReference type="NCBI Taxonomy" id="133412"/>
    <lineage>
        <taxon>Eukaryota</taxon>
        <taxon>Fungi</taxon>
        <taxon>Fungi incertae sedis</taxon>
        <taxon>Zoopagomycota</taxon>
        <taxon>Kickxellomycotina</taxon>
        <taxon>Harpellomycetes</taxon>
        <taxon>Harpellales</taxon>
        <taxon>Legeriomycetaceae</taxon>
        <taxon>Smittium</taxon>
    </lineage>
</organism>
<evidence type="ECO:0000313" key="3">
    <source>
        <dbReference type="Proteomes" id="UP000187283"/>
    </source>
</evidence>
<evidence type="ECO:0000256" key="1">
    <source>
        <dbReference type="SAM" id="MobiDB-lite"/>
    </source>
</evidence>
<evidence type="ECO:0000313" key="2">
    <source>
        <dbReference type="EMBL" id="OMJ19796.1"/>
    </source>
</evidence>
<feature type="region of interest" description="Disordered" evidence="1">
    <location>
        <begin position="1"/>
        <end position="31"/>
    </location>
</feature>
<dbReference type="Proteomes" id="UP000187283">
    <property type="component" value="Unassembled WGS sequence"/>
</dbReference>